<organism evidence="5 6">
    <name type="scientific">Myotis myotis</name>
    <name type="common">Greater mouse-eared bat</name>
    <name type="synonym">Vespertilio myotis</name>
    <dbReference type="NCBI Taxonomy" id="51298"/>
    <lineage>
        <taxon>Eukaryota</taxon>
        <taxon>Metazoa</taxon>
        <taxon>Chordata</taxon>
        <taxon>Craniata</taxon>
        <taxon>Vertebrata</taxon>
        <taxon>Euteleostomi</taxon>
        <taxon>Mammalia</taxon>
        <taxon>Eutheria</taxon>
        <taxon>Laurasiatheria</taxon>
        <taxon>Chiroptera</taxon>
        <taxon>Yangochiroptera</taxon>
        <taxon>Vespertilionidae</taxon>
        <taxon>Myotis</taxon>
    </lineage>
</organism>
<dbReference type="PROSITE" id="PS00020">
    <property type="entry name" value="ACTININ_2"/>
    <property type="match status" value="1"/>
</dbReference>
<dbReference type="CDD" id="cd21309">
    <property type="entry name" value="CH_FLNB_rpt1"/>
    <property type="match status" value="1"/>
</dbReference>
<proteinExistence type="predicted"/>
<dbReference type="PROSITE" id="PS00019">
    <property type="entry name" value="ACTININ_1"/>
    <property type="match status" value="1"/>
</dbReference>
<dbReference type="Proteomes" id="UP000527355">
    <property type="component" value="Unassembled WGS sequence"/>
</dbReference>
<keyword evidence="1" id="KW-0677">Repeat</keyword>
<keyword evidence="3" id="KW-0472">Membrane</keyword>
<dbReference type="PROSITE" id="PS50021">
    <property type="entry name" value="CH"/>
    <property type="match status" value="1"/>
</dbReference>
<feature type="domain" description="Calponin-homology (CH)" evidence="4">
    <location>
        <begin position="16"/>
        <end position="122"/>
    </location>
</feature>
<name>A0A7J7UC79_MYOMY</name>
<dbReference type="Pfam" id="PF00307">
    <property type="entry name" value="CH"/>
    <property type="match status" value="2"/>
</dbReference>
<keyword evidence="6" id="KW-1185">Reference proteome</keyword>
<gene>
    <name evidence="5" type="ORF">mMyoMyo1_005211</name>
</gene>
<protein>
    <submittedName>
        <fullName evidence="5">Filamin B</fullName>
    </submittedName>
</protein>
<keyword evidence="2" id="KW-0009">Actin-binding</keyword>
<dbReference type="PANTHER" id="PTHR38537:SF7">
    <property type="entry name" value="FILAMIN-B"/>
    <property type="match status" value="1"/>
</dbReference>
<dbReference type="InterPro" id="IPR044801">
    <property type="entry name" value="Filamin"/>
</dbReference>
<comment type="caution">
    <text evidence="5">The sequence shown here is derived from an EMBL/GenBank/DDBJ whole genome shotgun (WGS) entry which is preliminary data.</text>
</comment>
<dbReference type="GO" id="GO:0030036">
    <property type="term" value="P:actin cytoskeleton organization"/>
    <property type="evidence" value="ECO:0007669"/>
    <property type="project" value="InterPro"/>
</dbReference>
<accession>A0A7J7UC79</accession>
<dbReference type="FunFam" id="1.10.418.10:FF:000006">
    <property type="entry name" value="Filamin-B isoform A"/>
    <property type="match status" value="1"/>
</dbReference>
<dbReference type="EMBL" id="JABWUV010000013">
    <property type="protein sequence ID" value="KAF6310441.1"/>
    <property type="molecule type" value="Genomic_DNA"/>
</dbReference>
<dbReference type="PANTHER" id="PTHR38537">
    <property type="entry name" value="JITTERBUG, ISOFORM N"/>
    <property type="match status" value="1"/>
</dbReference>
<dbReference type="Gene3D" id="1.10.418.10">
    <property type="entry name" value="Calponin-like domain"/>
    <property type="match status" value="2"/>
</dbReference>
<dbReference type="GO" id="GO:0051015">
    <property type="term" value="F:actin filament binding"/>
    <property type="evidence" value="ECO:0007669"/>
    <property type="project" value="InterPro"/>
</dbReference>
<feature type="transmembrane region" description="Helical" evidence="3">
    <location>
        <begin position="196"/>
        <end position="221"/>
    </location>
</feature>
<keyword evidence="3" id="KW-1133">Transmembrane helix</keyword>
<evidence type="ECO:0000313" key="6">
    <source>
        <dbReference type="Proteomes" id="UP000527355"/>
    </source>
</evidence>
<reference evidence="5 6" key="1">
    <citation type="journal article" date="2020" name="Nature">
        <title>Six reference-quality genomes reveal evolution of bat adaptations.</title>
        <authorList>
            <person name="Jebb D."/>
            <person name="Huang Z."/>
            <person name="Pippel M."/>
            <person name="Hughes G.M."/>
            <person name="Lavrichenko K."/>
            <person name="Devanna P."/>
            <person name="Winkler S."/>
            <person name="Jermiin L.S."/>
            <person name="Skirmuntt E.C."/>
            <person name="Katzourakis A."/>
            <person name="Burkitt-Gray L."/>
            <person name="Ray D.A."/>
            <person name="Sullivan K.A.M."/>
            <person name="Roscito J.G."/>
            <person name="Kirilenko B.M."/>
            <person name="Davalos L.M."/>
            <person name="Corthals A.P."/>
            <person name="Power M.L."/>
            <person name="Jones G."/>
            <person name="Ransome R.D."/>
            <person name="Dechmann D.K.N."/>
            <person name="Locatelli A.G."/>
            <person name="Puechmaille S.J."/>
            <person name="Fedrigo O."/>
            <person name="Jarvis E.D."/>
            <person name="Hiller M."/>
            <person name="Vernes S.C."/>
            <person name="Myers E.W."/>
            <person name="Teeling E.C."/>
        </authorList>
    </citation>
    <scope>NUCLEOTIDE SEQUENCE [LARGE SCALE GENOMIC DNA]</scope>
    <source>
        <strain evidence="5">MMyoMyo1</strain>
        <tissue evidence="5">Flight muscle</tissue>
    </source>
</reference>
<dbReference type="SUPFAM" id="SSF47576">
    <property type="entry name" value="Calponin-homology domain, CH-domain"/>
    <property type="match status" value="1"/>
</dbReference>
<evidence type="ECO:0000256" key="3">
    <source>
        <dbReference type="SAM" id="Phobius"/>
    </source>
</evidence>
<evidence type="ECO:0000313" key="5">
    <source>
        <dbReference type="EMBL" id="KAF6310441.1"/>
    </source>
</evidence>
<dbReference type="VEuPathDB" id="HostDB:GeneID_118667944"/>
<feature type="transmembrane region" description="Helical" evidence="3">
    <location>
        <begin position="109"/>
        <end position="128"/>
    </location>
</feature>
<evidence type="ECO:0000256" key="2">
    <source>
        <dbReference type="ARBA" id="ARBA00023203"/>
    </source>
</evidence>
<keyword evidence="3" id="KW-0812">Transmembrane</keyword>
<dbReference type="InterPro" id="IPR001715">
    <property type="entry name" value="CH_dom"/>
</dbReference>
<sequence length="249" mass="28520">MPVTEKDLAEDAPWKKIQQNTFTRWCNEHLKCVNKRIGNLQTDLSDGLRLIALLEVLSQKRMYRKYHQRPTFRQMQLENVSVALEFLDRENIKLVSIDSKAIVDGNLKLILGLVWTLILHYSISMPVWEDEGDDDAKKQTPKQRLLGWIQNKIPYLPITNFNQNWQDGKALGALVDSCAPGKCPWLPKPSLWDGGIWALNFLVFIGNARFAVIGVFLLVLVHCKIVKGTENDSIYLPKCMSYRCSHGLV</sequence>
<dbReference type="InterPro" id="IPR001589">
    <property type="entry name" value="Actinin_actin-bd_CS"/>
</dbReference>
<dbReference type="InterPro" id="IPR036872">
    <property type="entry name" value="CH_dom_sf"/>
</dbReference>
<evidence type="ECO:0000256" key="1">
    <source>
        <dbReference type="ARBA" id="ARBA00022737"/>
    </source>
</evidence>
<dbReference type="SMART" id="SM00033">
    <property type="entry name" value="CH"/>
    <property type="match status" value="2"/>
</dbReference>
<dbReference type="AlphaFoldDB" id="A0A7J7UC79"/>
<evidence type="ECO:0000259" key="4">
    <source>
        <dbReference type="PROSITE" id="PS50021"/>
    </source>
</evidence>